<evidence type="ECO:0000313" key="2">
    <source>
        <dbReference type="Proteomes" id="UP000243180"/>
    </source>
</evidence>
<accession>A0A1B4XE73</accession>
<reference evidence="1 2" key="1">
    <citation type="submission" date="2015-05" db="EMBL/GenBank/DDBJ databases">
        <title>Complete genome sequence of a sulfur-oxidizing gammaproteobacterium strain HA5.</title>
        <authorList>
            <person name="Miura A."/>
            <person name="Kojima H."/>
            <person name="Fukui M."/>
        </authorList>
    </citation>
    <scope>NUCLEOTIDE SEQUENCE [LARGE SCALE GENOMIC DNA]</scope>
    <source>
        <strain evidence="1 2">HA5</strain>
    </source>
</reference>
<name>A0A1B4XE73_9GAMM</name>
<dbReference type="AlphaFoldDB" id="A0A1B4XE73"/>
<sequence length="387" mass="42024">MELSSEDLLRLNVLLANDIEAIRIDEQSMTVYGLARGNEARVPLNPNCRPEKYLRLVREMLSSHVLGSPGGYPVFLQRWTRMGQARETQLDKLLLLGEPEAITAVAGAPGLSDDLARRTWWAQPTSDIARRMLDKQAVVQGTMGRELAEHLAEHLPFESDPMLVIATIRLILQPGLIEPEARDRIFRLGTHRNVYHIGFLEALPDELPEPLPARADHADYRNRLAALAAEGNALAALLAKLLGSPGQTFLAVSETPLQHPVDKYTVAKLMDIIGNYFRPALGGQTPAREIGAAIAGAEKRIAAPGDESAALLEAVPALRGEIAAMLTLAHTGEALVTPIIAASTASGTLLRRKLEPVLDPLLKQYAVLRKTAHATGGGRASRRIPAR</sequence>
<keyword evidence="2" id="KW-1185">Reference proteome</keyword>
<dbReference type="InParanoid" id="A0A1B4XE73"/>
<dbReference type="RefSeq" id="WP_197702702.1">
    <property type="nucleotide sequence ID" value="NZ_AP014879.1"/>
</dbReference>
<organism evidence="1 2">
    <name type="scientific">Sulfuricaulis limicola</name>
    <dbReference type="NCBI Taxonomy" id="1620215"/>
    <lineage>
        <taxon>Bacteria</taxon>
        <taxon>Pseudomonadati</taxon>
        <taxon>Pseudomonadota</taxon>
        <taxon>Gammaproteobacteria</taxon>
        <taxon>Acidiferrobacterales</taxon>
        <taxon>Acidiferrobacteraceae</taxon>
        <taxon>Sulfuricaulis</taxon>
    </lineage>
</organism>
<dbReference type="KEGG" id="slim:SCL_0781"/>
<gene>
    <name evidence="1" type="ORF">SCL_0781</name>
</gene>
<proteinExistence type="predicted"/>
<dbReference type="EMBL" id="AP014879">
    <property type="protein sequence ID" value="BAV33101.1"/>
    <property type="molecule type" value="Genomic_DNA"/>
</dbReference>
<dbReference type="Proteomes" id="UP000243180">
    <property type="component" value="Chromosome"/>
</dbReference>
<evidence type="ECO:0000313" key="1">
    <source>
        <dbReference type="EMBL" id="BAV33101.1"/>
    </source>
</evidence>
<protein>
    <submittedName>
        <fullName evidence="1">Sulfur oxidation protein DsrS</fullName>
    </submittedName>
</protein>